<keyword evidence="3 7" id="KW-0812">Transmembrane</keyword>
<evidence type="ECO:0000256" key="4">
    <source>
        <dbReference type="ARBA" id="ARBA00022989"/>
    </source>
</evidence>
<name>A0A4Q2D7I6_9AGAR</name>
<feature type="transmembrane region" description="Helical" evidence="7">
    <location>
        <begin position="86"/>
        <end position="105"/>
    </location>
</feature>
<proteinExistence type="predicted"/>
<sequence length="563" mass="61492">MLAVKNLWQSYTFPEKRDIGIYIAGIMFYKFGLEFFNGSFSTLAPERWKDGKPFMKLGGAQGLNQAAQCVGAILIAPLVKKWPTRTVLSAAIIMFSLTAGILLIVDTATGGKFKDPNTHESKYGTWTPNLIFLFWTVSGICYGMVELIRRVIPVDIVGGDVDKLRCMDAMVHIFYEIAGTGGAVASWSAITQWGDNKSFLLTPVSFAFAGVTWWFISTLSFARERGVSEEVEAAGLAVVDRSQKPTTNYLVTVGRGFRSFGDSVWVGARLIFTNRCFIWLIPSYSVALYLHRFLENNLAPAFARRVLGKTQLSQIIVGGSNLGEASLVSATLGRYLILQPQLLGALSVLMLSDTVPTPLPWLRFDAVALNLVWVVPAFARIATQDAPWAWKVAGFFIPISMGWAAGEVSLAAYIQSVLSESAFHHERVSALGSVMVRYPSISGCRQILISRYQAFLYTTYIVLYAALGVALGKVIDDEQADIKKGLTRVGGVQFSVSCVIILASTFVPKGARSFNPKTLGTITTGATPDQSDSELGSINGRNDDRDIKEGLSISRGNVQAIYD</sequence>
<organism evidence="8 9">
    <name type="scientific">Candolleomyces aberdarensis</name>
    <dbReference type="NCBI Taxonomy" id="2316362"/>
    <lineage>
        <taxon>Eukaryota</taxon>
        <taxon>Fungi</taxon>
        <taxon>Dikarya</taxon>
        <taxon>Basidiomycota</taxon>
        <taxon>Agaricomycotina</taxon>
        <taxon>Agaricomycetes</taxon>
        <taxon>Agaricomycetidae</taxon>
        <taxon>Agaricales</taxon>
        <taxon>Agaricineae</taxon>
        <taxon>Psathyrellaceae</taxon>
        <taxon>Candolleomyces</taxon>
    </lineage>
</organism>
<protein>
    <submittedName>
        <fullName evidence="8">Uncharacterized protein</fullName>
    </submittedName>
</protein>
<dbReference type="PANTHER" id="PTHR23513:SF6">
    <property type="entry name" value="MAJOR FACILITATOR SUPERFAMILY ASSOCIATED DOMAIN-CONTAINING PROTEIN"/>
    <property type="match status" value="1"/>
</dbReference>
<evidence type="ECO:0000256" key="2">
    <source>
        <dbReference type="ARBA" id="ARBA00022475"/>
    </source>
</evidence>
<evidence type="ECO:0000256" key="6">
    <source>
        <dbReference type="SAM" id="MobiDB-lite"/>
    </source>
</evidence>
<accession>A0A4Q2D7I6</accession>
<feature type="region of interest" description="Disordered" evidence="6">
    <location>
        <begin position="521"/>
        <end position="548"/>
    </location>
</feature>
<comment type="subcellular location">
    <subcellularLocation>
        <location evidence="1">Cell membrane</location>
        <topology evidence="1">Multi-pass membrane protein</topology>
    </subcellularLocation>
</comment>
<dbReference type="InterPro" id="IPR036259">
    <property type="entry name" value="MFS_trans_sf"/>
</dbReference>
<keyword evidence="4 7" id="KW-1133">Transmembrane helix</keyword>
<dbReference type="EMBL" id="SDEE01000549">
    <property type="protein sequence ID" value="RXW15473.1"/>
    <property type="molecule type" value="Genomic_DNA"/>
</dbReference>
<evidence type="ECO:0000256" key="3">
    <source>
        <dbReference type="ARBA" id="ARBA00022692"/>
    </source>
</evidence>
<feature type="transmembrane region" description="Helical" evidence="7">
    <location>
        <begin position="60"/>
        <end position="79"/>
    </location>
</feature>
<dbReference type="AlphaFoldDB" id="A0A4Q2D7I6"/>
<evidence type="ECO:0000256" key="5">
    <source>
        <dbReference type="ARBA" id="ARBA00023136"/>
    </source>
</evidence>
<feature type="transmembrane region" description="Helical" evidence="7">
    <location>
        <begin position="173"/>
        <end position="193"/>
    </location>
</feature>
<feature type="transmembrane region" description="Helical" evidence="7">
    <location>
        <begin position="125"/>
        <end position="145"/>
    </location>
</feature>
<dbReference type="PANTHER" id="PTHR23513">
    <property type="entry name" value="INTEGRAL MEMBRANE EFFLUX PROTEIN-RELATED"/>
    <property type="match status" value="1"/>
</dbReference>
<comment type="caution">
    <text evidence="8">The sequence shown here is derived from an EMBL/GenBank/DDBJ whole genome shotgun (WGS) entry which is preliminary data.</text>
</comment>
<feature type="transmembrane region" description="Helical" evidence="7">
    <location>
        <begin position="487"/>
        <end position="507"/>
    </location>
</feature>
<reference evidence="8 9" key="1">
    <citation type="submission" date="2019-01" db="EMBL/GenBank/DDBJ databases">
        <title>Draft genome sequence of Psathyrella aberdarensis IHI B618.</title>
        <authorList>
            <person name="Buettner E."/>
            <person name="Kellner H."/>
        </authorList>
    </citation>
    <scope>NUCLEOTIDE SEQUENCE [LARGE SCALE GENOMIC DNA]</scope>
    <source>
        <strain evidence="8 9">IHI B618</strain>
    </source>
</reference>
<feature type="transmembrane region" description="Helical" evidence="7">
    <location>
        <begin position="199"/>
        <end position="216"/>
    </location>
</feature>
<evidence type="ECO:0000313" key="8">
    <source>
        <dbReference type="EMBL" id="RXW15473.1"/>
    </source>
</evidence>
<feature type="compositionally biased region" description="Polar residues" evidence="6">
    <location>
        <begin position="521"/>
        <end position="540"/>
    </location>
</feature>
<gene>
    <name evidence="8" type="ORF">EST38_g10383</name>
</gene>
<feature type="transmembrane region" description="Helical" evidence="7">
    <location>
        <begin position="454"/>
        <end position="475"/>
    </location>
</feature>
<feature type="transmembrane region" description="Helical" evidence="7">
    <location>
        <begin position="21"/>
        <end position="40"/>
    </location>
</feature>
<keyword evidence="2" id="KW-1003">Cell membrane</keyword>
<dbReference type="GO" id="GO:0005886">
    <property type="term" value="C:plasma membrane"/>
    <property type="evidence" value="ECO:0007669"/>
    <property type="project" value="UniProtKB-SubCell"/>
</dbReference>
<evidence type="ECO:0000256" key="7">
    <source>
        <dbReference type="SAM" id="Phobius"/>
    </source>
</evidence>
<keyword evidence="9" id="KW-1185">Reference proteome</keyword>
<dbReference type="OrthoDB" id="5344169at2759"/>
<evidence type="ECO:0000313" key="9">
    <source>
        <dbReference type="Proteomes" id="UP000290288"/>
    </source>
</evidence>
<evidence type="ECO:0000256" key="1">
    <source>
        <dbReference type="ARBA" id="ARBA00004651"/>
    </source>
</evidence>
<dbReference type="Proteomes" id="UP000290288">
    <property type="component" value="Unassembled WGS sequence"/>
</dbReference>
<keyword evidence="5 7" id="KW-0472">Membrane</keyword>
<dbReference type="SUPFAM" id="SSF103473">
    <property type="entry name" value="MFS general substrate transporter"/>
    <property type="match status" value="1"/>
</dbReference>